<evidence type="ECO:0000256" key="1">
    <source>
        <dbReference type="SAM" id="MobiDB-lite"/>
    </source>
</evidence>
<feature type="domain" description="TonB-dependent receptor plug" evidence="2">
    <location>
        <begin position="28"/>
        <end position="96"/>
    </location>
</feature>
<dbReference type="RefSeq" id="WP_108823662.1">
    <property type="nucleotide sequence ID" value="NZ_CP023004.1"/>
</dbReference>
<accession>A0A2U8DZV8</accession>
<dbReference type="InterPro" id="IPR012910">
    <property type="entry name" value="Plug_dom"/>
</dbReference>
<evidence type="ECO:0000313" key="4">
    <source>
        <dbReference type="Proteomes" id="UP000244896"/>
    </source>
</evidence>
<reference evidence="3 4" key="1">
    <citation type="journal article" date="2018" name="Syst. Appl. Microbiol.">
        <title>Ereboglobus luteus gen. nov. sp. nov. from cockroach guts, and new insights into the oxygen relationship of the genera Opitutus and Didymococcus (Verrucomicrobia: Opitutaceae).</title>
        <authorList>
            <person name="Tegtmeier D."/>
            <person name="Belitz A."/>
            <person name="Radek R."/>
            <person name="Heimerl T."/>
            <person name="Brune A."/>
        </authorList>
    </citation>
    <scope>NUCLEOTIDE SEQUENCE [LARGE SCALE GENOMIC DNA]</scope>
    <source>
        <strain evidence="3 4">Ho45</strain>
    </source>
</reference>
<proteinExistence type="predicted"/>
<feature type="region of interest" description="Disordered" evidence="1">
    <location>
        <begin position="83"/>
        <end position="107"/>
    </location>
</feature>
<protein>
    <recommendedName>
        <fullName evidence="2">TonB-dependent receptor plug domain-containing protein</fullName>
    </recommendedName>
</protein>
<dbReference type="OrthoDB" id="8727862at2"/>
<dbReference type="EMBL" id="CP023004">
    <property type="protein sequence ID" value="AWI07852.1"/>
    <property type="molecule type" value="Genomic_DNA"/>
</dbReference>
<evidence type="ECO:0000313" key="3">
    <source>
        <dbReference type="EMBL" id="AWI07852.1"/>
    </source>
</evidence>
<dbReference type="Pfam" id="PF07715">
    <property type="entry name" value="Plug"/>
    <property type="match status" value="1"/>
</dbReference>
<dbReference type="Proteomes" id="UP000244896">
    <property type="component" value="Chromosome"/>
</dbReference>
<keyword evidence="4" id="KW-1185">Reference proteome</keyword>
<evidence type="ECO:0000259" key="2">
    <source>
        <dbReference type="Pfam" id="PF07715"/>
    </source>
</evidence>
<dbReference type="SUPFAM" id="SSF56935">
    <property type="entry name" value="Porins"/>
    <property type="match status" value="1"/>
</dbReference>
<organism evidence="3 4">
    <name type="scientific">Ereboglobus luteus</name>
    <dbReference type="NCBI Taxonomy" id="1796921"/>
    <lineage>
        <taxon>Bacteria</taxon>
        <taxon>Pseudomonadati</taxon>
        <taxon>Verrucomicrobiota</taxon>
        <taxon>Opitutia</taxon>
        <taxon>Opitutales</taxon>
        <taxon>Opitutaceae</taxon>
        <taxon>Ereboglobus</taxon>
    </lineage>
</organism>
<dbReference type="InterPro" id="IPR037066">
    <property type="entry name" value="Plug_dom_sf"/>
</dbReference>
<feature type="compositionally biased region" description="Polar residues" evidence="1">
    <location>
        <begin position="83"/>
        <end position="98"/>
    </location>
</feature>
<dbReference type="KEGG" id="elut:CKA38_00005"/>
<name>A0A2U8DZV8_9BACT</name>
<dbReference type="AlphaFoldDB" id="A0A2U8DZV8"/>
<dbReference type="Gene3D" id="2.170.130.10">
    <property type="entry name" value="TonB-dependent receptor, plug domain"/>
    <property type="match status" value="1"/>
</dbReference>
<gene>
    <name evidence="3" type="ORF">CKA38_00005</name>
</gene>
<sequence length="107" mass="11287">MSSDVYLLEKFVVSSEREGQSAAVQRQRQSDVMKNVVATDAFGNLIDTNAGELLKNLPGIFVDYAGEDVGSFSIRGIGSDQGTMSVDGNEFANSSTNPRPAPSAASP</sequence>